<comment type="similarity">
    <text evidence="1">Belongs to the UPF0065 (bug) family.</text>
</comment>
<dbReference type="PANTHER" id="PTHR42928:SF5">
    <property type="entry name" value="BLR1237 PROTEIN"/>
    <property type="match status" value="1"/>
</dbReference>
<dbReference type="InterPro" id="IPR042100">
    <property type="entry name" value="Bug_dom1"/>
</dbReference>
<keyword evidence="2" id="KW-0732">Signal</keyword>
<keyword evidence="4" id="KW-1185">Reference proteome</keyword>
<dbReference type="Proteomes" id="UP001201985">
    <property type="component" value="Unassembled WGS sequence"/>
</dbReference>
<accession>A0ABS9WAY7</accession>
<dbReference type="PIRSF" id="PIRSF017082">
    <property type="entry name" value="YflP"/>
    <property type="match status" value="1"/>
</dbReference>
<dbReference type="Pfam" id="PF03401">
    <property type="entry name" value="TctC"/>
    <property type="match status" value="1"/>
</dbReference>
<proteinExistence type="inferred from homology"/>
<dbReference type="InterPro" id="IPR006311">
    <property type="entry name" value="TAT_signal"/>
</dbReference>
<feature type="chain" id="PRO_5046939052" evidence="2">
    <location>
        <begin position="36"/>
        <end position="337"/>
    </location>
</feature>
<evidence type="ECO:0000313" key="4">
    <source>
        <dbReference type="Proteomes" id="UP001201985"/>
    </source>
</evidence>
<dbReference type="EMBL" id="JALBUU010000125">
    <property type="protein sequence ID" value="MCI0756471.1"/>
    <property type="molecule type" value="Genomic_DNA"/>
</dbReference>
<comment type="caution">
    <text evidence="3">The sequence shown here is derived from an EMBL/GenBank/DDBJ whole genome shotgun (WGS) entry which is preliminary data.</text>
</comment>
<dbReference type="SUPFAM" id="SSF53850">
    <property type="entry name" value="Periplasmic binding protein-like II"/>
    <property type="match status" value="1"/>
</dbReference>
<reference evidence="3 4" key="1">
    <citation type="submission" date="2022-03" db="EMBL/GenBank/DDBJ databases">
        <title>Complete genome analysis of Roseomonas KG 17.1 : a prolific producer of plant growth promoters.</title>
        <authorList>
            <person name="Saadouli I."/>
            <person name="Najjari A."/>
            <person name="Mosbah A."/>
            <person name="Ouzari H.I."/>
        </authorList>
    </citation>
    <scope>NUCLEOTIDE SEQUENCE [LARGE SCALE GENOMIC DNA]</scope>
    <source>
        <strain evidence="3 4">KG17-1</strain>
    </source>
</reference>
<name>A0ABS9WAY7_9PROT</name>
<dbReference type="PROSITE" id="PS51318">
    <property type="entry name" value="TAT"/>
    <property type="match status" value="1"/>
</dbReference>
<protein>
    <submittedName>
        <fullName evidence="3">Tripartite tricarboxylate transporter substrate binding protein</fullName>
    </submittedName>
</protein>
<dbReference type="Gene3D" id="3.40.190.10">
    <property type="entry name" value="Periplasmic binding protein-like II"/>
    <property type="match status" value="1"/>
</dbReference>
<evidence type="ECO:0000256" key="1">
    <source>
        <dbReference type="ARBA" id="ARBA00006987"/>
    </source>
</evidence>
<sequence>MTQDRLSRRRLMALGAALAAPLASPALLLPRAARAQGEDPAHYPGRALRLIVPVAPGGSQDLVARLLAKGMGEVLGQTVQVENLPGAGSNIGYEAAARARPDGYTLLAGSDSLSINAALFPRLTYDPLRAFAPILPGVAVPQILVVRREAPQRSLAEFVAAARGGSLAVGTPGNGSLSHLVSELMQQSAEIRWTHVPYRGGALAINDLLAGHLEGVWINIGAVTDHVRSGRLRGLAVSSPARAAALPEVPTLEEGGFQGLSATGWHGLVAPAGIDPGLAARLTAAGRAALRKPDVAERLAGLGVEPLEEPPEALGRRILADAGRWVEVVRRAGIRPD</sequence>
<evidence type="ECO:0000256" key="2">
    <source>
        <dbReference type="SAM" id="SignalP"/>
    </source>
</evidence>
<dbReference type="PANTHER" id="PTHR42928">
    <property type="entry name" value="TRICARBOXYLATE-BINDING PROTEIN"/>
    <property type="match status" value="1"/>
</dbReference>
<dbReference type="Gene3D" id="3.40.190.150">
    <property type="entry name" value="Bordetella uptake gene, domain 1"/>
    <property type="match status" value="1"/>
</dbReference>
<feature type="signal peptide" evidence="2">
    <location>
        <begin position="1"/>
        <end position="35"/>
    </location>
</feature>
<dbReference type="InterPro" id="IPR005064">
    <property type="entry name" value="BUG"/>
</dbReference>
<dbReference type="RefSeq" id="WP_241793925.1">
    <property type="nucleotide sequence ID" value="NZ_JALBUU010000125.1"/>
</dbReference>
<gene>
    <name evidence="3" type="ORF">MON41_22815</name>
</gene>
<organism evidence="3 4">
    <name type="scientific">Teichococcus vastitatis</name>
    <dbReference type="NCBI Taxonomy" id="2307076"/>
    <lineage>
        <taxon>Bacteria</taxon>
        <taxon>Pseudomonadati</taxon>
        <taxon>Pseudomonadota</taxon>
        <taxon>Alphaproteobacteria</taxon>
        <taxon>Acetobacterales</taxon>
        <taxon>Roseomonadaceae</taxon>
        <taxon>Roseomonas</taxon>
    </lineage>
</organism>
<evidence type="ECO:0000313" key="3">
    <source>
        <dbReference type="EMBL" id="MCI0756471.1"/>
    </source>
</evidence>